<evidence type="ECO:0000313" key="11">
    <source>
        <dbReference type="Proteomes" id="UP000246635"/>
    </source>
</evidence>
<dbReference type="GO" id="GO:0008610">
    <property type="term" value="P:lipid biosynthetic process"/>
    <property type="evidence" value="ECO:0007669"/>
    <property type="project" value="UniProtKB-ARBA"/>
</dbReference>
<comment type="similarity">
    <text evidence="2">Belongs to the ATP-dependent AMP-binding enzyme family.</text>
</comment>
<evidence type="ECO:0000256" key="1">
    <source>
        <dbReference type="ARBA" id="ARBA00001957"/>
    </source>
</evidence>
<name>A0A2V2YJH7_9BACL</name>
<dbReference type="CDD" id="cd12117">
    <property type="entry name" value="A_NRPS_Srf_like"/>
    <property type="match status" value="1"/>
</dbReference>
<dbReference type="FunFam" id="3.40.50.980:FF:000001">
    <property type="entry name" value="Non-ribosomal peptide synthetase"/>
    <property type="match status" value="2"/>
</dbReference>
<dbReference type="Pfam" id="PF00550">
    <property type="entry name" value="PP-binding"/>
    <property type="match status" value="2"/>
</dbReference>
<dbReference type="InterPro" id="IPR010060">
    <property type="entry name" value="NRPS_synth"/>
</dbReference>
<dbReference type="NCBIfam" id="TIGR01720">
    <property type="entry name" value="NRPS-para261"/>
    <property type="match status" value="1"/>
</dbReference>
<dbReference type="GO" id="GO:0031177">
    <property type="term" value="F:phosphopantetheine binding"/>
    <property type="evidence" value="ECO:0007669"/>
    <property type="project" value="InterPro"/>
</dbReference>
<evidence type="ECO:0000259" key="9">
    <source>
        <dbReference type="PROSITE" id="PS50075"/>
    </source>
</evidence>
<dbReference type="SUPFAM" id="SSF56801">
    <property type="entry name" value="Acetyl-CoA synthetase-like"/>
    <property type="match status" value="2"/>
</dbReference>
<dbReference type="InterPro" id="IPR023213">
    <property type="entry name" value="CAT-like_dom_sf"/>
</dbReference>
<dbReference type="SMART" id="SM00823">
    <property type="entry name" value="PKS_PP"/>
    <property type="match status" value="2"/>
</dbReference>
<comment type="cofactor">
    <cofactor evidence="1">
        <name>pantetheine 4'-phosphate</name>
        <dbReference type="ChEBI" id="CHEBI:47942"/>
    </cofactor>
</comment>
<gene>
    <name evidence="10" type="ORF">DFQ01_1532</name>
</gene>
<keyword evidence="7" id="KW-0045">Antibiotic biosynthesis</keyword>
<dbReference type="PROSITE" id="PS00455">
    <property type="entry name" value="AMP_BINDING"/>
    <property type="match status" value="2"/>
</dbReference>
<feature type="domain" description="Carrier" evidence="9">
    <location>
        <begin position="973"/>
        <end position="1048"/>
    </location>
</feature>
<dbReference type="PROSITE" id="PS50075">
    <property type="entry name" value="CARRIER"/>
    <property type="match status" value="2"/>
</dbReference>
<dbReference type="InterPro" id="IPR036736">
    <property type="entry name" value="ACP-like_sf"/>
</dbReference>
<dbReference type="SUPFAM" id="SSF52777">
    <property type="entry name" value="CoA-dependent acyltransferases"/>
    <property type="match status" value="6"/>
</dbReference>
<dbReference type="Gene3D" id="2.30.38.10">
    <property type="entry name" value="Luciferase, Domain 3"/>
    <property type="match status" value="2"/>
</dbReference>
<proteinExistence type="inferred from homology"/>
<comment type="caution">
    <text evidence="10">The sequence shown here is derived from an EMBL/GenBank/DDBJ whole genome shotgun (WGS) entry which is preliminary data.</text>
</comment>
<evidence type="ECO:0000256" key="5">
    <source>
        <dbReference type="ARBA" id="ARBA00022598"/>
    </source>
</evidence>
<dbReference type="PANTHER" id="PTHR45527">
    <property type="entry name" value="NONRIBOSOMAL PEPTIDE SYNTHETASE"/>
    <property type="match status" value="1"/>
</dbReference>
<evidence type="ECO:0000256" key="4">
    <source>
        <dbReference type="ARBA" id="ARBA00022553"/>
    </source>
</evidence>
<keyword evidence="6" id="KW-0677">Repeat</keyword>
<dbReference type="RefSeq" id="WP_110047644.1">
    <property type="nucleotide sequence ID" value="NZ_CP054612.1"/>
</dbReference>
<dbReference type="Pfam" id="PF00668">
    <property type="entry name" value="Condensation"/>
    <property type="match status" value="3"/>
</dbReference>
<keyword evidence="8" id="KW-0511">Multifunctional enzyme</keyword>
<keyword evidence="4" id="KW-0597">Phosphoprotein</keyword>
<dbReference type="InterPro" id="IPR010071">
    <property type="entry name" value="AA_adenyl_dom"/>
</dbReference>
<dbReference type="OrthoDB" id="9765680at2"/>
<accession>A0A2V2YJH7</accession>
<dbReference type="GO" id="GO:0017000">
    <property type="term" value="P:antibiotic biosynthetic process"/>
    <property type="evidence" value="ECO:0007669"/>
    <property type="project" value="UniProtKB-KW"/>
</dbReference>
<evidence type="ECO:0000256" key="3">
    <source>
        <dbReference type="ARBA" id="ARBA00022450"/>
    </source>
</evidence>
<sequence>MDNTNIERIYPLTAMQEGMLYHRLVDDSVGHYFVQNMIRFDCKLDAGCVEQSLLLLAQKHAVLRTSIFYKKVKQPRNIILKDRTIGFSAVDLTDLSALAKNERLAEIKRLDAENHFDLEKDPLMRVCLVKMEEQHYKLLWSFHHIIMDGWCMSLVMKDFLDNYTLLQSGKPLKALLQEMQEASRGSAKYEDYIKWLSAQDKGRSLEYWGRLLSDYEQGAEIPPLLVGHESTKQADSVKASLTKDTSEGLLKLSHQLNCTVNTIVETAWGLLLQTYNGTGDAVFGKVVSGRNADIRGIEHTVGLFINTIPVRVNNSKNLRFSQLIQELQEQSLESNLHDFCSLVEIQEKSSLKDQLIRTLVAFENYYVDEELGEGGGLPFEVESMEEQTSYPITLLVHVADTLKMEVLYDAGLYGQLEMERLLDTLSRLLIAMVQSPEAKIHEVDLLSEAEKKQILIDFNQTELAYEKSKTLHELFEEQVLRTPGHHAVTFNQEHMTYEALNQRANQLARTLRKGNTSGARIIGIMVSRKPEMLIAILAVLKSGYAYLPIDPEYPLERIQHMLEDSGAAILLTEDPIMAALDLDFHGEIIDVQREGSYDADSSNLPSISAAEDLAYVIYTSGSTGKPKGVMIEQSSVHNLIEGVSRQIRFTEGKSILNLTTISFDIFVIETILPLLKGMRVVIMDEAGQKDSSLIIEAIQREQINIVQTTPSRMKILIGENATIEHVFSSVQEIIVTGEALPKHLANTLKTLFSCEIYNMYGPTETTVWSALQNVRSENKVTIGKPLANTKAYIVNSHQQIQPIGIYGELCISGDGVARGYLNRPELTQEKFTDNPFSQGERMYRTGDLARWLPDGTIEYFGRMDEQIKIRGYRIELGEIESAIRKQTGIRDVAVIAKSDSSGDKYICAYVVSDQPEQEADAAQIKQELRKVLPSFMIPAYIIGLNKLPVTANGKLDRRSLPEPVNQRKEHIVAPRNSLEETLADIFKEVLGLEQLSIHDHFFEIGGHSLKATRVVNMTEAKTSLRIPLKVFFERSTIAELSEYLAACQNEAVYHPIPLSESKDVYPLSPAQRRVFYIHQMDDLGTVYNMPGVLEIRGKLNVGRVKDVIRQLTERHESLRTSFIVSGDHPVQRIEDSVEVEVEVDEGLMSVEALQSYAEVAAMSKGAVEENQALKLMAEDLLQPFVRPFHLEEAPLIRVKVVKAAEEHYLLMFDMHHIITDGASMNTITKEFSLLYNGQALKTPHIQYKDYCEWMSARDLGGQEAYWTEQFSGEIPVLELPLDFPRQQTKQYTGSSIHVSLNGTVKSDIRELCKQTGTTEYMLLLSAFMILLGKYSGQEDIVIGSPVSGRTHQDTEALVGMFVNTLAMRGRPERGKTFTAFLQEMKEICLKAMDHQEYPFEELVDKVQVQREMSRHPLFDVMFALQDMEEEWTAEGLTFNMVELENKAAKFDLTMIVNHTDDGYDMTWEYSDKLFKEETVHRMAVHFEQIIREAVRQPWIPLQDIDVATPAEKQQILFDFNNTRSLYPKEKSIQQLFQEQVIRTPDAEAVISEQGVLTYEQLDQRSDEISGELQRRGIQAGQLIGIVSEKSADMIAGILAIVKCGCGYVPLDGDYPESRLRFMLEDCQIDTILHGSGTIGTGAWIPEGTHRIDIRERYEGFNLAPYAASPSDTAYVVYTSGSTGVPKGVVVSHQNVVRLVQHTDYVDFSDARILQTGALSFDATTFEIWGSLLNGGVLCLVDSDIFANPGKLADLVEQNRLNTMFLTSQLFNNLVDLDMRWMKGMKNILTGGQAISERHVNKLLQHHQGLTLIHCYGPTENTTFSLTYKVEHPQVNIPIGQPIGNSTAYIMNGSILSGIGLPGELCVGGDGVAKGYLNRDELTREKFIENPYVPGERIYRTGDLARWLPDGNIEFLGRMDEQVKIRGYRIELGEIETVLRQQDGIKDAAVLVRKDGEEDRYLCAYIVGEDQEQAVNLTQLKDKIRQELPAYMIPAYFVQLEQLPATANGKLDRRALPQPEQTTMQTYAAPRNDLETILTDVFSEVLGLERVGIDDSFFEMGGDSIKAIRIISKLREHGYELDVKTLIQHREIRTISSKVQKAQADNLEIYQQPVAGVVQRTPIQHQFYEWELSRPEHFNQAIMIHSAGGFNEDLVRTALEQLAKHHDALRSRFDERGTHSICGVDEGQLYELTVVEYRDLGDADALAQAVEEHCNAIQASMDLKKGPLLKAALFHANDGTHLFFCVHHLVVDGVSWRILLEDFSTAYSQARDHQTISLPSKTASYQAWAEGLIAFSKSYLLKRELGYWKEVSHKIDASVPLSETACYKDAQKLSGAAVTVNHEFMLTREETDRLLHESGTAYNTEINDLLLAALSMTVQQCFGVGSVGIELESHGRHPIEPQIRIDRTVGWFTNTYPVVLECHTDDLGATIKHTKETLRKVPNYGLGYGILKYLSDPEIRTQLAPLQLELSFNYLGDFSSEGDGGEFSFSKLGCGSVSSDENKFQKPITVDCIVQEGQMAFTIGFNHSEMDVHTRFSEVFAASLRTIIAHCSSHTGTQYTLSDYGDEIGWSDSELDDVLSLFEGDEND</sequence>
<dbReference type="InterPro" id="IPR020459">
    <property type="entry name" value="AMP-binding"/>
</dbReference>
<dbReference type="CDD" id="cd19543">
    <property type="entry name" value="DCL_NRPS"/>
    <property type="match status" value="1"/>
</dbReference>
<evidence type="ECO:0000256" key="6">
    <source>
        <dbReference type="ARBA" id="ARBA00022737"/>
    </source>
</evidence>
<dbReference type="Proteomes" id="UP000246635">
    <property type="component" value="Unassembled WGS sequence"/>
</dbReference>
<dbReference type="PANTHER" id="PTHR45527:SF1">
    <property type="entry name" value="FATTY ACID SYNTHASE"/>
    <property type="match status" value="1"/>
</dbReference>
<evidence type="ECO:0000313" key="10">
    <source>
        <dbReference type="EMBL" id="PWV88418.1"/>
    </source>
</evidence>
<dbReference type="EMBL" id="QGTQ01000053">
    <property type="protein sequence ID" value="PWV88418.1"/>
    <property type="molecule type" value="Genomic_DNA"/>
</dbReference>
<dbReference type="Pfam" id="PF00501">
    <property type="entry name" value="AMP-binding"/>
    <property type="match status" value="2"/>
</dbReference>
<protein>
    <submittedName>
        <fullName evidence="10">Fengycin family lipopeptide synthetase C</fullName>
    </submittedName>
</protein>
<dbReference type="Gene3D" id="3.30.559.10">
    <property type="entry name" value="Chloramphenicol acetyltransferase-like domain"/>
    <property type="match status" value="3"/>
</dbReference>
<dbReference type="InterPro" id="IPR006162">
    <property type="entry name" value="Ppantetheine_attach_site"/>
</dbReference>
<evidence type="ECO:0000256" key="7">
    <source>
        <dbReference type="ARBA" id="ARBA00023194"/>
    </source>
</evidence>
<dbReference type="FunFam" id="3.40.50.12780:FF:000012">
    <property type="entry name" value="Non-ribosomal peptide synthetase"/>
    <property type="match status" value="1"/>
</dbReference>
<dbReference type="FunFam" id="2.30.38.10:FF:000001">
    <property type="entry name" value="Non-ribosomal peptide synthetase PvdI"/>
    <property type="match status" value="1"/>
</dbReference>
<dbReference type="InterPro" id="IPR001242">
    <property type="entry name" value="Condensation_dom"/>
</dbReference>
<dbReference type="FunFam" id="3.30.300.30:FF:000010">
    <property type="entry name" value="Enterobactin synthetase component F"/>
    <property type="match status" value="2"/>
</dbReference>
<keyword evidence="11" id="KW-1185">Reference proteome</keyword>
<dbReference type="CDD" id="cd19534">
    <property type="entry name" value="E_NRPS"/>
    <property type="match status" value="1"/>
</dbReference>
<dbReference type="Gene3D" id="1.10.1200.10">
    <property type="entry name" value="ACP-like"/>
    <property type="match status" value="2"/>
</dbReference>
<dbReference type="NCBIfam" id="NF003417">
    <property type="entry name" value="PRK04813.1"/>
    <property type="match status" value="2"/>
</dbReference>
<evidence type="ECO:0000256" key="2">
    <source>
        <dbReference type="ARBA" id="ARBA00006432"/>
    </source>
</evidence>
<dbReference type="Gene3D" id="3.30.559.30">
    <property type="entry name" value="Nonribosomal peptide synthetase, condensation domain"/>
    <property type="match status" value="3"/>
</dbReference>
<dbReference type="InterPro" id="IPR009081">
    <property type="entry name" value="PP-bd_ACP"/>
</dbReference>
<reference evidence="10 11" key="1">
    <citation type="submission" date="2018-05" db="EMBL/GenBank/DDBJ databases">
        <title>Genomic Encyclopedia of Type Strains, Phase III (KMG-III): the genomes of soil and plant-associated and newly described type strains.</title>
        <authorList>
            <person name="Whitman W."/>
        </authorList>
    </citation>
    <scope>NUCLEOTIDE SEQUENCE [LARGE SCALE GENOMIC DNA]</scope>
    <source>
        <strain evidence="10 11">CECT 5696</strain>
    </source>
</reference>
<dbReference type="PRINTS" id="PR00154">
    <property type="entry name" value="AMPBINDING"/>
</dbReference>
<dbReference type="GO" id="GO:0016874">
    <property type="term" value="F:ligase activity"/>
    <property type="evidence" value="ECO:0007669"/>
    <property type="project" value="UniProtKB-KW"/>
</dbReference>
<dbReference type="GO" id="GO:0005829">
    <property type="term" value="C:cytosol"/>
    <property type="evidence" value="ECO:0007669"/>
    <property type="project" value="TreeGrafter"/>
</dbReference>
<dbReference type="InterPro" id="IPR020845">
    <property type="entry name" value="AMP-binding_CS"/>
</dbReference>
<feature type="domain" description="Carrier" evidence="9">
    <location>
        <begin position="2028"/>
        <end position="2102"/>
    </location>
</feature>
<evidence type="ECO:0000256" key="8">
    <source>
        <dbReference type="ARBA" id="ARBA00023268"/>
    </source>
</evidence>
<dbReference type="NCBIfam" id="TIGR01733">
    <property type="entry name" value="AA-adenyl-dom"/>
    <property type="match status" value="2"/>
</dbReference>
<keyword evidence="3" id="KW-0596">Phosphopantetheine</keyword>
<dbReference type="CDD" id="cd19531">
    <property type="entry name" value="LCL_NRPS-like"/>
    <property type="match status" value="1"/>
</dbReference>
<dbReference type="Gene3D" id="3.30.300.30">
    <property type="match status" value="2"/>
</dbReference>
<dbReference type="Gene3D" id="3.40.50.980">
    <property type="match status" value="4"/>
</dbReference>
<dbReference type="SUPFAM" id="SSF47336">
    <property type="entry name" value="ACP-like"/>
    <property type="match status" value="2"/>
</dbReference>
<dbReference type="GO" id="GO:0044550">
    <property type="term" value="P:secondary metabolite biosynthetic process"/>
    <property type="evidence" value="ECO:0007669"/>
    <property type="project" value="UniProtKB-ARBA"/>
</dbReference>
<keyword evidence="5" id="KW-0436">Ligase</keyword>
<dbReference type="Pfam" id="PF13193">
    <property type="entry name" value="AMP-binding_C"/>
    <property type="match status" value="2"/>
</dbReference>
<dbReference type="GO" id="GO:0043041">
    <property type="term" value="P:amino acid activation for nonribosomal peptide biosynthetic process"/>
    <property type="evidence" value="ECO:0007669"/>
    <property type="project" value="TreeGrafter"/>
</dbReference>
<dbReference type="InterPro" id="IPR000873">
    <property type="entry name" value="AMP-dep_synth/lig_dom"/>
</dbReference>
<dbReference type="FunFam" id="1.10.1200.10:FF:000005">
    <property type="entry name" value="Nonribosomal peptide synthetase 1"/>
    <property type="match status" value="2"/>
</dbReference>
<dbReference type="InterPro" id="IPR020806">
    <property type="entry name" value="PKS_PP-bd"/>
</dbReference>
<organism evidence="10 11">
    <name type="scientific">Paenibacillus cellulosilyticus</name>
    <dbReference type="NCBI Taxonomy" id="375489"/>
    <lineage>
        <taxon>Bacteria</taxon>
        <taxon>Bacillati</taxon>
        <taxon>Bacillota</taxon>
        <taxon>Bacilli</taxon>
        <taxon>Bacillales</taxon>
        <taxon>Paenibacillaceae</taxon>
        <taxon>Paenibacillus</taxon>
    </lineage>
</organism>
<dbReference type="InterPro" id="IPR045851">
    <property type="entry name" value="AMP-bd_C_sf"/>
</dbReference>
<dbReference type="InterPro" id="IPR025110">
    <property type="entry name" value="AMP-bd_C"/>
</dbReference>
<dbReference type="PROSITE" id="PS00012">
    <property type="entry name" value="PHOSPHOPANTETHEINE"/>
    <property type="match status" value="1"/>
</dbReference>